<evidence type="ECO:0008006" key="3">
    <source>
        <dbReference type="Google" id="ProtNLM"/>
    </source>
</evidence>
<dbReference type="RefSeq" id="WP_344731571.1">
    <property type="nucleotide sequence ID" value="NZ_BAAAZH010000003.1"/>
</dbReference>
<protein>
    <recommendedName>
        <fullName evidence="3">Gluconate 2-dehydrogenase subunit 3 family protein</fullName>
    </recommendedName>
</protein>
<proteinExistence type="predicted"/>
<keyword evidence="2" id="KW-1185">Reference proteome</keyword>
<accession>A0ABP7XAW9</accession>
<gene>
    <name evidence="1" type="ORF">GCM10022215_04440</name>
</gene>
<name>A0ABP7XAW9_9ACTN</name>
<organism evidence="1 2">
    <name type="scientific">Nocardioides fonticola</name>
    <dbReference type="NCBI Taxonomy" id="450363"/>
    <lineage>
        <taxon>Bacteria</taxon>
        <taxon>Bacillati</taxon>
        <taxon>Actinomycetota</taxon>
        <taxon>Actinomycetes</taxon>
        <taxon>Propionibacteriales</taxon>
        <taxon>Nocardioidaceae</taxon>
        <taxon>Nocardioides</taxon>
    </lineage>
</organism>
<comment type="caution">
    <text evidence="1">The sequence shown here is derived from an EMBL/GenBank/DDBJ whole genome shotgun (WGS) entry which is preliminary data.</text>
</comment>
<evidence type="ECO:0000313" key="1">
    <source>
        <dbReference type="EMBL" id="GAA4109796.1"/>
    </source>
</evidence>
<reference evidence="2" key="1">
    <citation type="journal article" date="2019" name="Int. J. Syst. Evol. Microbiol.">
        <title>The Global Catalogue of Microorganisms (GCM) 10K type strain sequencing project: providing services to taxonomists for standard genome sequencing and annotation.</title>
        <authorList>
            <consortium name="The Broad Institute Genomics Platform"/>
            <consortium name="The Broad Institute Genome Sequencing Center for Infectious Disease"/>
            <person name="Wu L."/>
            <person name="Ma J."/>
        </authorList>
    </citation>
    <scope>NUCLEOTIDE SEQUENCE [LARGE SCALE GENOMIC DNA]</scope>
    <source>
        <strain evidence="2">JCM 16703</strain>
    </source>
</reference>
<evidence type="ECO:0000313" key="2">
    <source>
        <dbReference type="Proteomes" id="UP001501495"/>
    </source>
</evidence>
<sequence>MTSRVVLVPGVLALLPEYAGQTDPVAELRAAAVAAVGWAGPDAEVIAEPQGARVVEALRAEARAAGVLAPAGEPATIVVANGSAKRTEKAPGHLDERAAGVDEALGEALRTPDPQHLREWDRGLAAELMIGHVDGFVALGDLLASAGPAEVDYADDPFGVQYWVMRWRCES</sequence>
<dbReference type="Proteomes" id="UP001501495">
    <property type="component" value="Unassembled WGS sequence"/>
</dbReference>
<dbReference type="Gene3D" id="3.40.830.10">
    <property type="entry name" value="LigB-like"/>
    <property type="match status" value="1"/>
</dbReference>
<dbReference type="EMBL" id="BAAAZH010000003">
    <property type="protein sequence ID" value="GAA4109796.1"/>
    <property type="molecule type" value="Genomic_DNA"/>
</dbReference>